<dbReference type="InterPro" id="IPR029058">
    <property type="entry name" value="AB_hydrolase_fold"/>
</dbReference>
<dbReference type="Gene3D" id="3.40.50.1820">
    <property type="entry name" value="alpha/beta hydrolase"/>
    <property type="match status" value="1"/>
</dbReference>
<dbReference type="RefSeq" id="XP_018658129.1">
    <property type="nucleotide sequence ID" value="XM_018808704.1"/>
</dbReference>
<dbReference type="PANTHER" id="PTHR17630:SF44">
    <property type="entry name" value="PROTEIN AIM2"/>
    <property type="match status" value="1"/>
</dbReference>
<name>A0A2P4Z7X9_9HYPO</name>
<dbReference type="GO" id="GO:0016787">
    <property type="term" value="F:hydrolase activity"/>
    <property type="evidence" value="ECO:0007669"/>
    <property type="project" value="UniProtKB-KW"/>
</dbReference>
<organism evidence="2 3">
    <name type="scientific">Trichoderma gamsii</name>
    <dbReference type="NCBI Taxonomy" id="398673"/>
    <lineage>
        <taxon>Eukaryota</taxon>
        <taxon>Fungi</taxon>
        <taxon>Dikarya</taxon>
        <taxon>Ascomycota</taxon>
        <taxon>Pezizomycotina</taxon>
        <taxon>Sordariomycetes</taxon>
        <taxon>Hypocreomycetidae</taxon>
        <taxon>Hypocreales</taxon>
        <taxon>Hypocreaceae</taxon>
        <taxon>Trichoderma</taxon>
    </lineage>
</organism>
<gene>
    <name evidence="2" type="ORF">TGAM01_v210765</name>
</gene>
<protein>
    <submittedName>
        <fullName evidence="2">Dienelactone hydrolase</fullName>
    </submittedName>
</protein>
<evidence type="ECO:0000313" key="3">
    <source>
        <dbReference type="Proteomes" id="UP000054821"/>
    </source>
</evidence>
<feature type="domain" description="Dienelactone hydrolase" evidence="1">
    <location>
        <begin position="32"/>
        <end position="252"/>
    </location>
</feature>
<dbReference type="PANTHER" id="PTHR17630">
    <property type="entry name" value="DIENELACTONE HYDROLASE"/>
    <property type="match status" value="1"/>
</dbReference>
<dbReference type="AlphaFoldDB" id="A0A2P4Z7X9"/>
<dbReference type="GeneID" id="29988787"/>
<keyword evidence="2" id="KW-0378">Hydrolase</keyword>
<dbReference type="STRING" id="398673.A0A2P4Z7X9"/>
<keyword evidence="3" id="KW-1185">Reference proteome</keyword>
<dbReference type="Pfam" id="PF01738">
    <property type="entry name" value="DLH"/>
    <property type="match status" value="1"/>
</dbReference>
<sequence length="257" mass="27681">MTSNPPGKCCTVGVRHEGTPSGNIIKVAEHYDVYLATPPAGRVHEGVGVLLIPDVFGIWQNNQLIADQFAANGYTTIIPDIFNGDPLDIDIDPVVPGGYDVMGWLGKGRNGAGPHTPNEVDPVVVAAINYLKDTVGVKRLASVGYCLGAKYVVRHFKSGIDVGYLAHPSFVEENELAAITGPLSIAAAETDPIFTVDQRHKTEVILREAGYPYQICLFSGTSHGFASRLDASTTAQKFAKEQAFAQAVRWFDVWLLG</sequence>
<dbReference type="InterPro" id="IPR002925">
    <property type="entry name" value="Dienelactn_hydro"/>
</dbReference>
<dbReference type="Proteomes" id="UP000054821">
    <property type="component" value="Unassembled WGS sequence"/>
</dbReference>
<dbReference type="SUPFAM" id="SSF53474">
    <property type="entry name" value="alpha/beta-Hydrolases"/>
    <property type="match status" value="1"/>
</dbReference>
<proteinExistence type="predicted"/>
<evidence type="ECO:0000259" key="1">
    <source>
        <dbReference type="Pfam" id="PF01738"/>
    </source>
</evidence>
<comment type="caution">
    <text evidence="2">The sequence shown here is derived from an EMBL/GenBank/DDBJ whole genome shotgun (WGS) entry which is preliminary data.</text>
</comment>
<accession>A0A2P4Z7X9</accession>
<dbReference type="EMBL" id="JPDN02000071">
    <property type="protein sequence ID" value="PON20386.1"/>
    <property type="molecule type" value="Genomic_DNA"/>
</dbReference>
<evidence type="ECO:0000313" key="2">
    <source>
        <dbReference type="EMBL" id="PON20386.1"/>
    </source>
</evidence>
<reference evidence="2 3" key="1">
    <citation type="journal article" date="2016" name="Genome Announc.">
        <title>Draft Whole-Genome Sequence of Trichoderma gamsii T6085, a Promising Biocontrol Agent of Fusarium Head Blight on Wheat.</title>
        <authorList>
            <person name="Baroncelli R."/>
            <person name="Zapparata A."/>
            <person name="Piaggeschi G."/>
            <person name="Sarrocco S."/>
            <person name="Vannacci G."/>
        </authorList>
    </citation>
    <scope>NUCLEOTIDE SEQUENCE [LARGE SCALE GENOMIC DNA]</scope>
    <source>
        <strain evidence="2 3">T6085</strain>
    </source>
</reference>